<dbReference type="PANTHER" id="PTHR34512">
    <property type="entry name" value="CELL SURFACE PROTEIN"/>
    <property type="match status" value="1"/>
</dbReference>
<dbReference type="InterPro" id="IPR015943">
    <property type="entry name" value="WD40/YVTN_repeat-like_dom_sf"/>
</dbReference>
<dbReference type="SMART" id="SM00564">
    <property type="entry name" value="PQQ"/>
    <property type="match status" value="3"/>
</dbReference>
<dbReference type="PANTHER" id="PTHR34512:SF30">
    <property type="entry name" value="OUTER MEMBRANE PROTEIN ASSEMBLY FACTOR BAMB"/>
    <property type="match status" value="1"/>
</dbReference>
<accession>A0AAF0PGN1</accession>
<dbReference type="RefSeq" id="WP_084158400.1">
    <property type="nucleotide sequence ID" value="NZ_CP101874.1"/>
</dbReference>
<dbReference type="InterPro" id="IPR002372">
    <property type="entry name" value="PQQ_rpt_dom"/>
</dbReference>
<dbReference type="InterPro" id="IPR011047">
    <property type="entry name" value="Quinoprotein_ADH-like_sf"/>
</dbReference>
<dbReference type="Pfam" id="PF13360">
    <property type="entry name" value="PQQ_2"/>
    <property type="match status" value="1"/>
</dbReference>
<dbReference type="Proteomes" id="UP001224926">
    <property type="component" value="Plasmid unnamed1"/>
</dbReference>
<dbReference type="SUPFAM" id="SSF50998">
    <property type="entry name" value="Quinoprotein alcohol dehydrogenase-like"/>
    <property type="match status" value="1"/>
</dbReference>
<gene>
    <name evidence="2" type="ORF">NP511_22520</name>
</gene>
<keyword evidence="3" id="KW-1185">Reference proteome</keyword>
<organism evidence="2 3">
    <name type="scientific">Natrinema thermotolerans</name>
    <dbReference type="NCBI Taxonomy" id="121872"/>
    <lineage>
        <taxon>Archaea</taxon>
        <taxon>Methanobacteriati</taxon>
        <taxon>Methanobacteriota</taxon>
        <taxon>Stenosarchaea group</taxon>
        <taxon>Halobacteria</taxon>
        <taxon>Halobacteriales</taxon>
        <taxon>Natrialbaceae</taxon>
        <taxon>Natrinema</taxon>
    </lineage>
</organism>
<keyword evidence="2" id="KW-0614">Plasmid</keyword>
<protein>
    <submittedName>
        <fullName evidence="2">PQQ-binding-like beta-propeller repeat protein</fullName>
    </submittedName>
</protein>
<name>A0AAF0PGN1_9EURY</name>
<dbReference type="InterPro" id="IPR018391">
    <property type="entry name" value="PQQ_b-propeller_rpt"/>
</dbReference>
<dbReference type="AlphaFoldDB" id="A0AAF0PGN1"/>
<proteinExistence type="predicted"/>
<evidence type="ECO:0000313" key="3">
    <source>
        <dbReference type="Proteomes" id="UP001224926"/>
    </source>
</evidence>
<dbReference type="EMBL" id="CP101874">
    <property type="protein sequence ID" value="WMT10331.1"/>
    <property type="molecule type" value="Genomic_DNA"/>
</dbReference>
<reference evidence="2 3" key="1">
    <citation type="submission" date="2022-07" db="EMBL/GenBank/DDBJ databases">
        <title>Two temperate virus in Haloterrigena jeotgali A29.</title>
        <authorList>
            <person name="Deng X."/>
        </authorList>
    </citation>
    <scope>NUCLEOTIDE SEQUENCE [LARGE SCALE GENOMIC DNA]</scope>
    <source>
        <strain evidence="2 3">A29</strain>
        <plasmid evidence="2 3">unnamed1</plasmid>
    </source>
</reference>
<evidence type="ECO:0000313" key="2">
    <source>
        <dbReference type="EMBL" id="WMT10331.1"/>
    </source>
</evidence>
<dbReference type="GeneID" id="39860128"/>
<sequence length="156" mass="16361">MSKEEGFNRAGEVYTAPAVANETVFAVSKTGTLTALAAADGSVEWQANVEPGIYVPPAVDDEHVVVAAGNARTMAFNATTGDRLWMFETGVSKGAPVIIGDHVLATGANTGVHMLDAATGDRVRHWSAENVGSQPVVAAGRLFYLGWNVSDIFVVE</sequence>
<evidence type="ECO:0000259" key="1">
    <source>
        <dbReference type="Pfam" id="PF13360"/>
    </source>
</evidence>
<dbReference type="Gene3D" id="2.130.10.10">
    <property type="entry name" value="YVTN repeat-like/Quinoprotein amine dehydrogenase"/>
    <property type="match status" value="1"/>
</dbReference>
<feature type="domain" description="Pyrrolo-quinoline quinone repeat" evidence="1">
    <location>
        <begin position="17"/>
        <end position="123"/>
    </location>
</feature>
<geneLocation type="plasmid" evidence="2 3">
    <name>unnamed1</name>
</geneLocation>